<accession>A0AAV0Q1Y2</accession>
<reference evidence="1" key="1">
    <citation type="submission" date="2022-08" db="EMBL/GenBank/DDBJ databases">
        <authorList>
            <person name="Gutierrez-Valencia J."/>
        </authorList>
    </citation>
    <scope>NUCLEOTIDE SEQUENCE</scope>
</reference>
<dbReference type="Proteomes" id="UP001154282">
    <property type="component" value="Unassembled WGS sequence"/>
</dbReference>
<proteinExistence type="predicted"/>
<dbReference type="InterPro" id="IPR042491">
    <property type="entry name" value="Vps35_C"/>
</dbReference>
<name>A0AAV0Q1Y2_9ROSI</name>
<dbReference type="Gene3D" id="1.25.40.660">
    <property type="entry name" value="Vacuolar protein sorting-associated protein 35, helical subcomplex Vps35-C"/>
    <property type="match status" value="1"/>
</dbReference>
<evidence type="ECO:0000313" key="2">
    <source>
        <dbReference type="Proteomes" id="UP001154282"/>
    </source>
</evidence>
<sequence length="70" mass="7967">MTRPGIKDGERYLYFFEKGNLQITINMIQDLVELITDEMQSNFVLQIQLPMLSSPAHSGTSGPRNRKVVV</sequence>
<evidence type="ECO:0000313" key="1">
    <source>
        <dbReference type="EMBL" id="CAI0476920.1"/>
    </source>
</evidence>
<dbReference type="EMBL" id="CAMGYJ010000009">
    <property type="protein sequence ID" value="CAI0476920.1"/>
    <property type="molecule type" value="Genomic_DNA"/>
</dbReference>
<protein>
    <submittedName>
        <fullName evidence="1">Uncharacterized protein</fullName>
    </submittedName>
</protein>
<gene>
    <name evidence="1" type="ORF">LITE_LOCUS40972</name>
</gene>
<dbReference type="AlphaFoldDB" id="A0AAV0Q1Y2"/>
<keyword evidence="2" id="KW-1185">Reference proteome</keyword>
<comment type="caution">
    <text evidence="1">The sequence shown here is derived from an EMBL/GenBank/DDBJ whole genome shotgun (WGS) entry which is preliminary data.</text>
</comment>
<organism evidence="1 2">
    <name type="scientific">Linum tenue</name>
    <dbReference type="NCBI Taxonomy" id="586396"/>
    <lineage>
        <taxon>Eukaryota</taxon>
        <taxon>Viridiplantae</taxon>
        <taxon>Streptophyta</taxon>
        <taxon>Embryophyta</taxon>
        <taxon>Tracheophyta</taxon>
        <taxon>Spermatophyta</taxon>
        <taxon>Magnoliopsida</taxon>
        <taxon>eudicotyledons</taxon>
        <taxon>Gunneridae</taxon>
        <taxon>Pentapetalae</taxon>
        <taxon>rosids</taxon>
        <taxon>fabids</taxon>
        <taxon>Malpighiales</taxon>
        <taxon>Linaceae</taxon>
        <taxon>Linum</taxon>
    </lineage>
</organism>